<proteinExistence type="predicted"/>
<accession>A0ABT2P724</accession>
<name>A0ABT2P724_9GAMM</name>
<comment type="caution">
    <text evidence="1">The sequence shown here is derived from an EMBL/GenBank/DDBJ whole genome shotgun (WGS) entry which is preliminary data.</text>
</comment>
<organism evidence="1 2">
    <name type="scientific">Shewanella phaeophyticola</name>
    <dbReference type="NCBI Taxonomy" id="2978345"/>
    <lineage>
        <taxon>Bacteria</taxon>
        <taxon>Pseudomonadati</taxon>
        <taxon>Pseudomonadota</taxon>
        <taxon>Gammaproteobacteria</taxon>
        <taxon>Alteromonadales</taxon>
        <taxon>Shewanellaceae</taxon>
        <taxon>Shewanella</taxon>
    </lineage>
</organism>
<reference evidence="1" key="1">
    <citation type="submission" date="2022-09" db="EMBL/GenBank/DDBJ databases">
        <title>Shewanella sp. KJ10-1 sp.nov, isolated from marine algae.</title>
        <authorList>
            <person name="Butt M."/>
            <person name="Lee J.K."/>
            <person name="Kim J.M."/>
            <person name="Choi D.G."/>
        </authorList>
    </citation>
    <scope>NUCLEOTIDE SEQUENCE</scope>
    <source>
        <strain evidence="1">KJ10-1</strain>
    </source>
</reference>
<dbReference type="Proteomes" id="UP001431192">
    <property type="component" value="Unassembled WGS sequence"/>
</dbReference>
<evidence type="ECO:0000313" key="2">
    <source>
        <dbReference type="Proteomes" id="UP001431192"/>
    </source>
</evidence>
<evidence type="ECO:0000313" key="1">
    <source>
        <dbReference type="EMBL" id="MCT8988453.1"/>
    </source>
</evidence>
<keyword evidence="2" id="KW-1185">Reference proteome</keyword>
<sequence>MDQPASDRKTWLQRADKFALTGRILARLIKKETSMTFGKWRTQIAIITALQTFLTSKVCHRFFTGKRIIPLQRQPQVKP</sequence>
<gene>
    <name evidence="1" type="ORF">N4T56_20890</name>
</gene>
<protein>
    <submittedName>
        <fullName evidence="1">Uncharacterized protein</fullName>
    </submittedName>
</protein>
<dbReference type="RefSeq" id="WP_261734543.1">
    <property type="nucleotide sequence ID" value="NZ_JAODOQ010000001.1"/>
</dbReference>
<dbReference type="EMBL" id="JAODOQ010000001">
    <property type="protein sequence ID" value="MCT8988453.1"/>
    <property type="molecule type" value="Genomic_DNA"/>
</dbReference>